<evidence type="ECO:0000256" key="2">
    <source>
        <dbReference type="ARBA" id="ARBA00012254"/>
    </source>
</evidence>
<organism evidence="6 7">
    <name type="scientific">Aequorivita ciconiae</name>
    <dbReference type="NCBI Taxonomy" id="2494375"/>
    <lineage>
        <taxon>Bacteria</taxon>
        <taxon>Pseudomonadati</taxon>
        <taxon>Bacteroidota</taxon>
        <taxon>Flavobacteriia</taxon>
        <taxon>Flavobacteriales</taxon>
        <taxon>Flavobacteriaceae</taxon>
        <taxon>Aequorivita</taxon>
    </lineage>
</organism>
<evidence type="ECO:0000313" key="6">
    <source>
        <dbReference type="EMBL" id="QAA81283.1"/>
    </source>
</evidence>
<keyword evidence="3 6" id="KW-0808">Transferase</keyword>
<dbReference type="EC" id="2.1.2.2" evidence="2"/>
<dbReference type="SUPFAM" id="SSF53328">
    <property type="entry name" value="Formyltransferase"/>
    <property type="match status" value="1"/>
</dbReference>
<dbReference type="PANTHER" id="PTHR43369">
    <property type="entry name" value="PHOSPHORIBOSYLGLYCINAMIDE FORMYLTRANSFERASE"/>
    <property type="match status" value="1"/>
</dbReference>
<name>A0A410G1Z6_9FLAO</name>
<keyword evidence="7" id="KW-1185">Reference proteome</keyword>
<dbReference type="InterPro" id="IPR036477">
    <property type="entry name" value="Formyl_transf_N_sf"/>
</dbReference>
<sequence length="194" mass="22523">MIQNKINFAILSTNYGRSAIRVLKLWEEKKLPDNVNIEVVVYQNLPSGAAEYADNLGIKTVRVNKEDFKTREAFEQKLLDVMTENKIDYIFLLAFSYLIKHDLLKQYADRIINIHPSLLPAFKGHKAIQQAMEYGVAYSGITTHFIDMHMDKGKIIAQLPIRFFKNDTFEDIDKRYMENSDQILLETFNEIVNG</sequence>
<dbReference type="InterPro" id="IPR002376">
    <property type="entry name" value="Formyl_transf_N"/>
</dbReference>
<dbReference type="GO" id="GO:0006189">
    <property type="term" value="P:'de novo' IMP biosynthetic process"/>
    <property type="evidence" value="ECO:0007669"/>
    <property type="project" value="TreeGrafter"/>
</dbReference>
<proteinExistence type="predicted"/>
<comment type="pathway">
    <text evidence="1">Purine metabolism; IMP biosynthesis via de novo pathway; N(2)-formyl-N(1)-(5-phospho-D-ribosyl)glycinamide from N(1)-(5-phospho-D-ribosyl)glycinamide (10-formyl THF route): step 1/1.</text>
</comment>
<dbReference type="KEGG" id="aev:EI546_05875"/>
<evidence type="ECO:0000256" key="3">
    <source>
        <dbReference type="ARBA" id="ARBA00022679"/>
    </source>
</evidence>
<keyword evidence="4" id="KW-0658">Purine biosynthesis</keyword>
<evidence type="ECO:0000256" key="1">
    <source>
        <dbReference type="ARBA" id="ARBA00005054"/>
    </source>
</evidence>
<reference evidence="6 7" key="1">
    <citation type="submission" date="2019-01" db="EMBL/GenBank/DDBJ databases">
        <title>Complete genome sequencing of Aequorivita sp. H23M31.</title>
        <authorList>
            <person name="Bae J.-W."/>
        </authorList>
    </citation>
    <scope>NUCLEOTIDE SEQUENCE [LARGE SCALE GENOMIC DNA]</scope>
    <source>
        <strain evidence="6 7">H23M31</strain>
    </source>
</reference>
<dbReference type="PANTHER" id="PTHR43369:SF2">
    <property type="entry name" value="PHOSPHORIBOSYLGLYCINAMIDE FORMYLTRANSFERASE"/>
    <property type="match status" value="1"/>
</dbReference>
<evidence type="ECO:0000256" key="4">
    <source>
        <dbReference type="ARBA" id="ARBA00022755"/>
    </source>
</evidence>
<dbReference type="Gene3D" id="3.40.50.170">
    <property type="entry name" value="Formyl transferase, N-terminal domain"/>
    <property type="match status" value="1"/>
</dbReference>
<dbReference type="GO" id="GO:0005829">
    <property type="term" value="C:cytosol"/>
    <property type="evidence" value="ECO:0007669"/>
    <property type="project" value="TreeGrafter"/>
</dbReference>
<dbReference type="GO" id="GO:0004644">
    <property type="term" value="F:phosphoribosylglycinamide formyltransferase activity"/>
    <property type="evidence" value="ECO:0007669"/>
    <property type="project" value="UniProtKB-EC"/>
</dbReference>
<accession>A0A410G1Z6</accession>
<dbReference type="OrthoDB" id="9806170at2"/>
<gene>
    <name evidence="6" type="ORF">EI546_05875</name>
</gene>
<dbReference type="AlphaFoldDB" id="A0A410G1Z6"/>
<dbReference type="EMBL" id="CP034951">
    <property type="protein sequence ID" value="QAA81283.1"/>
    <property type="molecule type" value="Genomic_DNA"/>
</dbReference>
<dbReference type="Pfam" id="PF00551">
    <property type="entry name" value="Formyl_trans_N"/>
    <property type="match status" value="1"/>
</dbReference>
<feature type="domain" description="Formyl transferase N-terminal" evidence="5">
    <location>
        <begin position="10"/>
        <end position="186"/>
    </location>
</feature>
<protein>
    <recommendedName>
        <fullName evidence="2">phosphoribosylglycinamide formyltransferase 1</fullName>
        <ecNumber evidence="2">2.1.2.2</ecNumber>
    </recommendedName>
</protein>
<evidence type="ECO:0000313" key="7">
    <source>
        <dbReference type="Proteomes" id="UP000285517"/>
    </source>
</evidence>
<dbReference type="RefSeq" id="WP_128249671.1">
    <property type="nucleotide sequence ID" value="NZ_CP034951.1"/>
</dbReference>
<evidence type="ECO:0000259" key="5">
    <source>
        <dbReference type="Pfam" id="PF00551"/>
    </source>
</evidence>
<dbReference type="Proteomes" id="UP000285517">
    <property type="component" value="Chromosome"/>
</dbReference>